<evidence type="ECO:0000313" key="4">
    <source>
        <dbReference type="EMBL" id="BFP50189.1"/>
    </source>
</evidence>
<dbReference type="AlphaFoldDB" id="A0AB33K8H1"/>
<dbReference type="InterPro" id="IPR012337">
    <property type="entry name" value="RNaseH-like_sf"/>
</dbReference>
<dbReference type="GO" id="GO:0003676">
    <property type="term" value="F:nucleic acid binding"/>
    <property type="evidence" value="ECO:0007669"/>
    <property type="project" value="InterPro"/>
</dbReference>
<keyword evidence="4" id="KW-0614">Plasmid</keyword>
<dbReference type="EMBL" id="AP035883">
    <property type="protein sequence ID" value="BFP50189.1"/>
    <property type="molecule type" value="Genomic_DNA"/>
</dbReference>
<dbReference type="Pfam" id="PF00665">
    <property type="entry name" value="rve"/>
    <property type="match status" value="1"/>
</dbReference>
<dbReference type="SUPFAM" id="SSF53098">
    <property type="entry name" value="Ribonuclease H-like"/>
    <property type="match status" value="1"/>
</dbReference>
<dbReference type="EMBL" id="AP035881">
    <property type="protein sequence ID" value="BFP43659.1"/>
    <property type="molecule type" value="Genomic_DNA"/>
</dbReference>
<reference evidence="3" key="1">
    <citation type="submission" date="2024-07" db="EMBL/GenBank/DDBJ databases">
        <title>Complete genome sequences of cellulolytic bacteria, Kitasatospora sp. CMC57 and Streptomyces sp. CMC78, isolated from Japanese agricultural soil.</title>
        <authorList>
            <person name="Hashimoto T."/>
            <person name="Ito M."/>
            <person name="Iwamoto M."/>
            <person name="Fukahori D."/>
            <person name="Shoda T."/>
            <person name="Sakoda M."/>
            <person name="Morohoshi T."/>
            <person name="Mitsuboshi M."/>
            <person name="Nishizawa T."/>
        </authorList>
    </citation>
    <scope>NUCLEOTIDE SEQUENCE</scope>
    <source>
        <strain evidence="3">CMC57</strain>
        <plasmid evidence="4">pCMC57_02</plasmid>
    </source>
</reference>
<proteinExistence type="predicted"/>
<name>A0AB33K8H1_9ACTN</name>
<accession>A0AB33K8H1</accession>
<gene>
    <name evidence="2" type="ORF">KCMC57_00270</name>
    <name evidence="3" type="ORF">KCMC57_63410</name>
    <name evidence="4" type="ORF">KCMC57_65580</name>
</gene>
<dbReference type="PROSITE" id="PS50994">
    <property type="entry name" value="INTEGRASE"/>
    <property type="match status" value="1"/>
</dbReference>
<dbReference type="RefSeq" id="WP_407986263.1">
    <property type="nucleotide sequence ID" value="NZ_AP035881.2"/>
</dbReference>
<evidence type="ECO:0000313" key="3">
    <source>
        <dbReference type="EMBL" id="BFP49973.1"/>
    </source>
</evidence>
<dbReference type="InterPro" id="IPR036397">
    <property type="entry name" value="RNaseH_sf"/>
</dbReference>
<dbReference type="EMBL" id="AP035881">
    <property type="protein sequence ID" value="BFP49973.1"/>
    <property type="molecule type" value="Genomic_DNA"/>
</dbReference>
<organism evidence="3">
    <name type="scientific">Kitasatospora sp. CMC57</name>
    <dbReference type="NCBI Taxonomy" id="3231513"/>
    <lineage>
        <taxon>Bacteria</taxon>
        <taxon>Bacillati</taxon>
        <taxon>Actinomycetota</taxon>
        <taxon>Actinomycetes</taxon>
        <taxon>Kitasatosporales</taxon>
        <taxon>Streptomycetaceae</taxon>
        <taxon>Kitasatospora</taxon>
    </lineage>
</organism>
<sequence>MTTWTIDTTRIPLNDHHAPLHLLLAVDEATGAITMARLIDQPNDTTVARALTETLESRPTPNAIAIDHNRALRDHPDSALRSTCSTRGIRLTAARALTPCSKAIAERALRAVLRHLSDARTRPALDALLPRAVDAYHRQLSAA</sequence>
<evidence type="ECO:0000259" key="1">
    <source>
        <dbReference type="PROSITE" id="PS50994"/>
    </source>
</evidence>
<evidence type="ECO:0000313" key="2">
    <source>
        <dbReference type="EMBL" id="BFP43659.1"/>
    </source>
</evidence>
<dbReference type="Gene3D" id="3.30.420.10">
    <property type="entry name" value="Ribonuclease H-like superfamily/Ribonuclease H"/>
    <property type="match status" value="1"/>
</dbReference>
<protein>
    <recommendedName>
        <fullName evidence="1">Integrase catalytic domain-containing protein</fullName>
    </recommendedName>
</protein>
<feature type="domain" description="Integrase catalytic" evidence="1">
    <location>
        <begin position="1"/>
        <end position="143"/>
    </location>
</feature>
<dbReference type="GO" id="GO:0015074">
    <property type="term" value="P:DNA integration"/>
    <property type="evidence" value="ECO:0007669"/>
    <property type="project" value="InterPro"/>
</dbReference>
<dbReference type="InterPro" id="IPR001584">
    <property type="entry name" value="Integrase_cat-core"/>
</dbReference>
<geneLocation type="plasmid" evidence="4">
    <name>pCMC57_02</name>
</geneLocation>